<dbReference type="GO" id="GO:0004477">
    <property type="term" value="F:methenyltetrahydrofolate cyclohydrolase activity"/>
    <property type="evidence" value="ECO:0007669"/>
    <property type="project" value="TreeGrafter"/>
</dbReference>
<dbReference type="AlphaFoldDB" id="A0A0G0N581"/>
<keyword evidence="4" id="KW-0378">Hydrolase</keyword>
<comment type="caution">
    <text evidence="11">The sequence shown here is derived from an EMBL/GenBank/DDBJ whole genome shotgun (WGS) entry which is preliminary data.</text>
</comment>
<dbReference type="GO" id="GO:0004488">
    <property type="term" value="F:methylenetetrahydrofolate dehydrogenase (NADP+) activity"/>
    <property type="evidence" value="ECO:0007669"/>
    <property type="project" value="InterPro"/>
</dbReference>
<dbReference type="PRINTS" id="PR00085">
    <property type="entry name" value="THFDHDRGNASE"/>
</dbReference>
<keyword evidence="8" id="KW-0511">Multifunctional enzyme</keyword>
<dbReference type="InterPro" id="IPR046346">
    <property type="entry name" value="Aminoacid_DH-like_N_sf"/>
</dbReference>
<dbReference type="Gene3D" id="3.40.50.720">
    <property type="entry name" value="NAD(P)-binding Rossmann-like Domain"/>
    <property type="match status" value="1"/>
</dbReference>
<evidence type="ECO:0000256" key="7">
    <source>
        <dbReference type="ARBA" id="ARBA00023167"/>
    </source>
</evidence>
<proteinExistence type="predicted"/>
<dbReference type="InterPro" id="IPR036291">
    <property type="entry name" value="NAD(P)-bd_dom_sf"/>
</dbReference>
<keyword evidence="5" id="KW-0521">NADP</keyword>
<reference evidence="11 12" key="1">
    <citation type="journal article" date="2015" name="Nature">
        <title>rRNA introns, odd ribosomes, and small enigmatic genomes across a large radiation of phyla.</title>
        <authorList>
            <person name="Brown C.T."/>
            <person name="Hug L.A."/>
            <person name="Thomas B.C."/>
            <person name="Sharon I."/>
            <person name="Castelle C.J."/>
            <person name="Singh A."/>
            <person name="Wilkins M.J."/>
            <person name="Williams K.H."/>
            <person name="Banfield J.F."/>
        </authorList>
    </citation>
    <scope>NUCLEOTIDE SEQUENCE [LARGE SCALE GENOMIC DNA]</scope>
</reference>
<dbReference type="PANTHER" id="PTHR48099:SF5">
    <property type="entry name" value="C-1-TETRAHYDROFOLATE SYNTHASE, CYTOPLASMIC"/>
    <property type="match status" value="1"/>
</dbReference>
<accession>A0A0G0N581</accession>
<dbReference type="GO" id="GO:0006164">
    <property type="term" value="P:purine nucleotide biosynthetic process"/>
    <property type="evidence" value="ECO:0007669"/>
    <property type="project" value="UniProtKB-KW"/>
</dbReference>
<protein>
    <submittedName>
        <fullName evidence="11">Bifunctional protein FolD</fullName>
    </submittedName>
</protein>
<dbReference type="GO" id="GO:0005829">
    <property type="term" value="C:cytosol"/>
    <property type="evidence" value="ECO:0007669"/>
    <property type="project" value="TreeGrafter"/>
</dbReference>
<keyword evidence="2" id="KW-0554">One-carbon metabolism</keyword>
<dbReference type="Gene3D" id="3.40.50.10860">
    <property type="entry name" value="Leucine Dehydrogenase, chain A, domain 1"/>
    <property type="match status" value="1"/>
</dbReference>
<keyword evidence="7" id="KW-0028">Amino-acid biosynthesis</keyword>
<name>A0A0G0N581_9BACT</name>
<dbReference type="Proteomes" id="UP000034246">
    <property type="component" value="Unassembled WGS sequence"/>
</dbReference>
<sequence length="262" mass="28612">MTDFFDGRAYAQEKEEKLKGLVSSLKKKGITLKLVSLIIGDDQSSILYQHLKKKAAERIGAELEIINLKSEAKTETIAQMIRDKNSDKTVHGVMIQLPLPDNFSKDDRNDLIYAIDRNKDVDGLRKDSMFTAPVVRAVFDALGSQDKSLKVAVVGAYGFEGKKITGKFKEMGFKNLFEIGRASSGYETLLRQADIVVSTTGRPSLIKPEMIKKGVVLIDVGSPVGDIAKDCYDKASFVSPVPGGIGPATIANLIENMVEGVK</sequence>
<evidence type="ECO:0000256" key="3">
    <source>
        <dbReference type="ARBA" id="ARBA00022755"/>
    </source>
</evidence>
<keyword evidence="3" id="KW-0658">Purine biosynthesis</keyword>
<evidence type="ECO:0000313" key="11">
    <source>
        <dbReference type="EMBL" id="KKR10568.1"/>
    </source>
</evidence>
<gene>
    <name evidence="11" type="ORF">UT39_C0018G0041</name>
</gene>
<organism evidence="11 12">
    <name type="scientific">Candidatus Woesebacteria bacterium GW2011_GWA1_39_21</name>
    <dbReference type="NCBI Taxonomy" id="1618550"/>
    <lineage>
        <taxon>Bacteria</taxon>
        <taxon>Candidatus Woeseibacteriota</taxon>
    </lineage>
</organism>
<dbReference type="Pfam" id="PF00763">
    <property type="entry name" value="THF_DHG_CYH"/>
    <property type="match status" value="1"/>
</dbReference>
<evidence type="ECO:0000259" key="10">
    <source>
        <dbReference type="Pfam" id="PF02882"/>
    </source>
</evidence>
<evidence type="ECO:0000259" key="9">
    <source>
        <dbReference type="Pfam" id="PF00763"/>
    </source>
</evidence>
<dbReference type="InterPro" id="IPR020630">
    <property type="entry name" value="THF_DH/CycHdrlase_cat_dom"/>
</dbReference>
<keyword evidence="7" id="KW-0486">Methionine biosynthesis</keyword>
<dbReference type="GO" id="GO:0035999">
    <property type="term" value="P:tetrahydrofolate interconversion"/>
    <property type="evidence" value="ECO:0007669"/>
    <property type="project" value="TreeGrafter"/>
</dbReference>
<feature type="domain" description="Tetrahydrofolate dehydrogenase/cyclohydrolase NAD(P)-binding" evidence="10">
    <location>
        <begin position="140"/>
        <end position="261"/>
    </location>
</feature>
<dbReference type="GO" id="GO:0009086">
    <property type="term" value="P:methionine biosynthetic process"/>
    <property type="evidence" value="ECO:0007669"/>
    <property type="project" value="UniProtKB-KW"/>
</dbReference>
<dbReference type="InterPro" id="IPR000672">
    <property type="entry name" value="THF_DH/CycHdrlase"/>
</dbReference>
<dbReference type="SUPFAM" id="SSF51735">
    <property type="entry name" value="NAD(P)-binding Rossmann-fold domains"/>
    <property type="match status" value="1"/>
</dbReference>
<feature type="domain" description="Tetrahydrofolate dehydrogenase/cyclohydrolase catalytic" evidence="9">
    <location>
        <begin position="6"/>
        <end position="122"/>
    </location>
</feature>
<dbReference type="PANTHER" id="PTHR48099">
    <property type="entry name" value="C-1-TETRAHYDROFOLATE SYNTHASE, CYTOPLASMIC-RELATED"/>
    <property type="match status" value="1"/>
</dbReference>
<evidence type="ECO:0000256" key="1">
    <source>
        <dbReference type="ARBA" id="ARBA00004777"/>
    </source>
</evidence>
<dbReference type="Pfam" id="PF02882">
    <property type="entry name" value="THF_DHG_CYH_C"/>
    <property type="match status" value="1"/>
</dbReference>
<dbReference type="EMBL" id="LBWP01000018">
    <property type="protein sequence ID" value="KKR10568.1"/>
    <property type="molecule type" value="Genomic_DNA"/>
</dbReference>
<evidence type="ECO:0000256" key="4">
    <source>
        <dbReference type="ARBA" id="ARBA00022801"/>
    </source>
</evidence>
<evidence type="ECO:0000313" key="12">
    <source>
        <dbReference type="Proteomes" id="UP000034246"/>
    </source>
</evidence>
<keyword evidence="6" id="KW-0560">Oxidoreductase</keyword>
<dbReference type="SUPFAM" id="SSF53223">
    <property type="entry name" value="Aminoacid dehydrogenase-like, N-terminal domain"/>
    <property type="match status" value="1"/>
</dbReference>
<evidence type="ECO:0000256" key="5">
    <source>
        <dbReference type="ARBA" id="ARBA00022857"/>
    </source>
</evidence>
<dbReference type="InterPro" id="IPR020631">
    <property type="entry name" value="THF_DH/CycHdrlase_NAD-bd_dom"/>
</dbReference>
<evidence type="ECO:0000256" key="6">
    <source>
        <dbReference type="ARBA" id="ARBA00023002"/>
    </source>
</evidence>
<comment type="pathway">
    <text evidence="1">One-carbon metabolism; tetrahydrofolate interconversion.</text>
</comment>
<evidence type="ECO:0000256" key="8">
    <source>
        <dbReference type="ARBA" id="ARBA00023268"/>
    </source>
</evidence>
<dbReference type="STRING" id="1618550.UT39_C0018G0041"/>
<dbReference type="PATRIC" id="fig|1618550.3.peg.973"/>
<evidence type="ECO:0000256" key="2">
    <source>
        <dbReference type="ARBA" id="ARBA00022563"/>
    </source>
</evidence>